<dbReference type="CDD" id="cd06581">
    <property type="entry name" value="TM_PBP1_LivM_like"/>
    <property type="match status" value="1"/>
</dbReference>
<dbReference type="InterPro" id="IPR027417">
    <property type="entry name" value="P-loop_NTPase"/>
</dbReference>
<dbReference type="GO" id="GO:0005524">
    <property type="term" value="F:ATP binding"/>
    <property type="evidence" value="ECO:0007669"/>
    <property type="project" value="UniProtKB-KW"/>
</dbReference>
<name>A0A840I9N6_9ACTN</name>
<dbReference type="EMBL" id="JACHNU010000001">
    <property type="protein sequence ID" value="MBB4660640.1"/>
    <property type="molecule type" value="Genomic_DNA"/>
</dbReference>
<proteinExistence type="inferred from homology"/>
<dbReference type="Proteomes" id="UP000585272">
    <property type="component" value="Unassembled WGS sequence"/>
</dbReference>
<dbReference type="InterPro" id="IPR052156">
    <property type="entry name" value="BCAA_Transport_ATP-bd_LivF"/>
</dbReference>
<keyword evidence="4" id="KW-1003">Cell membrane</keyword>
<dbReference type="InterPro" id="IPR017871">
    <property type="entry name" value="ABC_transporter-like_CS"/>
</dbReference>
<dbReference type="Pfam" id="PF02653">
    <property type="entry name" value="BPD_transp_2"/>
    <property type="match status" value="1"/>
</dbReference>
<organism evidence="13 14">
    <name type="scientific">Conexibacter arvalis</name>
    <dbReference type="NCBI Taxonomy" id="912552"/>
    <lineage>
        <taxon>Bacteria</taxon>
        <taxon>Bacillati</taxon>
        <taxon>Actinomycetota</taxon>
        <taxon>Thermoleophilia</taxon>
        <taxon>Solirubrobacterales</taxon>
        <taxon>Conexibacteraceae</taxon>
        <taxon>Conexibacter</taxon>
    </lineage>
</organism>
<sequence>MTVRRVSLAAFAAVLLALPFAGSDRWLSIVVLALFAVLGAQALNVMVGLVGQVSIGNAAFLAIGGFTAALLDEQAETGFVLACAGALLAAGVVGAVASIPAFRLRGFYLAVSTIALTYAVLYVAAEVQNHEVGASGFRMPYPELLGVSLDSDVAWYWLLLPLAAIVTLLFHLVTRSSLGRAAQTVRDHEQIAPVFGVSTRWMKTAAFAISSGIIGLEGALMAYYVGTVHVENYTLLIAIEYLAMVVVGGLGSAIGVALGALLITALPFLLDDGLRAIGGTALSARTSDLTLIVTGAVIIGCLLWLPGGLISLPARVGAAIARIGRRGGKPTAEAPADVAVVREPAAVSRPAAAPATVSSAATAGSGGDDPLLQVTGLTVTYPNGVTAVRDVDLRCPKGSATLVVGANGAGKTTLLRALTGTLTSEKIATSAELDRYRGETLLRRSPDELTAAGIALVPERTKVFPGLTAAENLDVVPRRIAAGADRFVTRDDVLELLPRLAAVARTDAALLSGGEKQMLAIGRALLTQPRLLVIDELSLGLAPAIVRDLLEKVATIRGEFGVTVLMVEQAVRAALPVADRVVMLRHGAVVADLAADQWTDASEAALIGGGEVVR</sequence>
<dbReference type="PANTHER" id="PTHR43820">
    <property type="entry name" value="HIGH-AFFINITY BRANCHED-CHAIN AMINO ACID TRANSPORT ATP-BINDING PROTEIN LIVF"/>
    <property type="match status" value="1"/>
</dbReference>
<keyword evidence="8" id="KW-0029">Amino-acid transport</keyword>
<dbReference type="RefSeq" id="WP_183338139.1">
    <property type="nucleotide sequence ID" value="NZ_JACHNU010000001.1"/>
</dbReference>
<evidence type="ECO:0000256" key="5">
    <source>
        <dbReference type="ARBA" id="ARBA00022692"/>
    </source>
</evidence>
<feature type="transmembrane region" description="Helical" evidence="11">
    <location>
        <begin position="237"/>
        <end position="270"/>
    </location>
</feature>
<keyword evidence="3" id="KW-0813">Transport</keyword>
<feature type="transmembrane region" description="Helical" evidence="11">
    <location>
        <begin position="205"/>
        <end position="225"/>
    </location>
</feature>
<keyword evidence="6" id="KW-0547">Nucleotide-binding</keyword>
<feature type="transmembrane region" description="Helical" evidence="11">
    <location>
        <begin position="291"/>
        <end position="312"/>
    </location>
</feature>
<evidence type="ECO:0000256" key="8">
    <source>
        <dbReference type="ARBA" id="ARBA00022970"/>
    </source>
</evidence>
<evidence type="ECO:0000313" key="13">
    <source>
        <dbReference type="EMBL" id="MBB4660640.1"/>
    </source>
</evidence>
<gene>
    <name evidence="13" type="ORF">BDZ31_000213</name>
</gene>
<feature type="transmembrane region" description="Helical" evidence="11">
    <location>
        <begin position="106"/>
        <end position="125"/>
    </location>
</feature>
<evidence type="ECO:0000313" key="14">
    <source>
        <dbReference type="Proteomes" id="UP000585272"/>
    </source>
</evidence>
<evidence type="ECO:0000256" key="7">
    <source>
        <dbReference type="ARBA" id="ARBA00022840"/>
    </source>
</evidence>
<feature type="domain" description="ABC transporter" evidence="12">
    <location>
        <begin position="372"/>
        <end position="611"/>
    </location>
</feature>
<comment type="caution">
    <text evidence="13">The sequence shown here is derived from an EMBL/GenBank/DDBJ whole genome shotgun (WGS) entry which is preliminary data.</text>
</comment>
<evidence type="ECO:0000256" key="11">
    <source>
        <dbReference type="SAM" id="Phobius"/>
    </source>
</evidence>
<keyword evidence="7" id="KW-0067">ATP-binding</keyword>
<dbReference type="SMART" id="SM00382">
    <property type="entry name" value="AAA"/>
    <property type="match status" value="1"/>
</dbReference>
<evidence type="ECO:0000256" key="10">
    <source>
        <dbReference type="ARBA" id="ARBA00023136"/>
    </source>
</evidence>
<dbReference type="InterPro" id="IPR001851">
    <property type="entry name" value="ABC_transp_permease"/>
</dbReference>
<comment type="similarity">
    <text evidence="2">Belongs to the ABC transporter superfamily.</text>
</comment>
<dbReference type="SUPFAM" id="SSF52540">
    <property type="entry name" value="P-loop containing nucleoside triphosphate hydrolases"/>
    <property type="match status" value="1"/>
</dbReference>
<dbReference type="GO" id="GO:0015658">
    <property type="term" value="F:branched-chain amino acid transmembrane transporter activity"/>
    <property type="evidence" value="ECO:0007669"/>
    <property type="project" value="InterPro"/>
</dbReference>
<keyword evidence="9 11" id="KW-1133">Transmembrane helix</keyword>
<keyword evidence="10 11" id="KW-0472">Membrane</keyword>
<dbReference type="PANTHER" id="PTHR43820:SF4">
    <property type="entry name" value="HIGH-AFFINITY BRANCHED-CHAIN AMINO ACID TRANSPORT ATP-BINDING PROTEIN LIVF"/>
    <property type="match status" value="1"/>
</dbReference>
<dbReference type="InterPro" id="IPR003593">
    <property type="entry name" value="AAA+_ATPase"/>
</dbReference>
<evidence type="ECO:0000256" key="9">
    <source>
        <dbReference type="ARBA" id="ARBA00022989"/>
    </source>
</evidence>
<dbReference type="GO" id="GO:0016887">
    <property type="term" value="F:ATP hydrolysis activity"/>
    <property type="evidence" value="ECO:0007669"/>
    <property type="project" value="InterPro"/>
</dbReference>
<comment type="subcellular location">
    <subcellularLocation>
        <location evidence="1">Cell membrane</location>
        <topology evidence="1">Multi-pass membrane protein</topology>
    </subcellularLocation>
</comment>
<dbReference type="PROSITE" id="PS50893">
    <property type="entry name" value="ABC_TRANSPORTER_2"/>
    <property type="match status" value="1"/>
</dbReference>
<dbReference type="GO" id="GO:0005886">
    <property type="term" value="C:plasma membrane"/>
    <property type="evidence" value="ECO:0007669"/>
    <property type="project" value="UniProtKB-SubCell"/>
</dbReference>
<keyword evidence="14" id="KW-1185">Reference proteome</keyword>
<evidence type="ECO:0000256" key="1">
    <source>
        <dbReference type="ARBA" id="ARBA00004651"/>
    </source>
</evidence>
<accession>A0A840I9N6</accession>
<dbReference type="InterPro" id="IPR003439">
    <property type="entry name" value="ABC_transporter-like_ATP-bd"/>
</dbReference>
<feature type="transmembrane region" description="Helical" evidence="11">
    <location>
        <begin position="54"/>
        <end position="71"/>
    </location>
</feature>
<feature type="transmembrane region" description="Helical" evidence="11">
    <location>
        <begin position="77"/>
        <end position="99"/>
    </location>
</feature>
<dbReference type="AlphaFoldDB" id="A0A840I9N6"/>
<evidence type="ECO:0000256" key="3">
    <source>
        <dbReference type="ARBA" id="ARBA00022448"/>
    </source>
</evidence>
<dbReference type="InterPro" id="IPR043428">
    <property type="entry name" value="LivM-like"/>
</dbReference>
<evidence type="ECO:0000256" key="6">
    <source>
        <dbReference type="ARBA" id="ARBA00022741"/>
    </source>
</evidence>
<dbReference type="PROSITE" id="PS00211">
    <property type="entry name" value="ABC_TRANSPORTER_1"/>
    <property type="match status" value="1"/>
</dbReference>
<dbReference type="GO" id="GO:0015807">
    <property type="term" value="P:L-amino acid transport"/>
    <property type="evidence" value="ECO:0007669"/>
    <property type="project" value="TreeGrafter"/>
</dbReference>
<evidence type="ECO:0000259" key="12">
    <source>
        <dbReference type="PROSITE" id="PS50893"/>
    </source>
</evidence>
<evidence type="ECO:0000256" key="4">
    <source>
        <dbReference type="ARBA" id="ARBA00022475"/>
    </source>
</evidence>
<evidence type="ECO:0000256" key="2">
    <source>
        <dbReference type="ARBA" id="ARBA00005417"/>
    </source>
</evidence>
<dbReference type="Gene3D" id="3.40.50.300">
    <property type="entry name" value="P-loop containing nucleotide triphosphate hydrolases"/>
    <property type="match status" value="1"/>
</dbReference>
<reference evidence="13 14" key="1">
    <citation type="submission" date="2020-08" db="EMBL/GenBank/DDBJ databases">
        <title>Genomic Encyclopedia of Archaeal and Bacterial Type Strains, Phase II (KMG-II): from individual species to whole genera.</title>
        <authorList>
            <person name="Goeker M."/>
        </authorList>
    </citation>
    <scope>NUCLEOTIDE SEQUENCE [LARGE SCALE GENOMIC DNA]</scope>
    <source>
        <strain evidence="13 14">DSM 23288</strain>
    </source>
</reference>
<keyword evidence="5 11" id="KW-0812">Transmembrane</keyword>
<protein>
    <submittedName>
        <fullName evidence="13">Branched-chain amino acid transport system permease protein</fullName>
    </submittedName>
</protein>
<feature type="transmembrane region" description="Helical" evidence="11">
    <location>
        <begin position="154"/>
        <end position="173"/>
    </location>
</feature>
<dbReference type="Pfam" id="PF00005">
    <property type="entry name" value="ABC_tran"/>
    <property type="match status" value="1"/>
</dbReference>
<feature type="transmembrane region" description="Helical" evidence="11">
    <location>
        <begin position="27"/>
        <end position="47"/>
    </location>
</feature>